<reference evidence="1" key="2">
    <citation type="submission" date="2018-03" db="EMBL/GenBank/DDBJ databases">
        <title>The Triticum urartu genome reveals the dynamic nature of wheat genome evolution.</title>
        <authorList>
            <person name="Ling H."/>
            <person name="Ma B."/>
            <person name="Shi X."/>
            <person name="Liu H."/>
            <person name="Dong L."/>
            <person name="Sun H."/>
            <person name="Cao Y."/>
            <person name="Gao Q."/>
            <person name="Zheng S."/>
            <person name="Li Y."/>
            <person name="Yu Y."/>
            <person name="Du H."/>
            <person name="Qi M."/>
            <person name="Li Y."/>
            <person name="Yu H."/>
            <person name="Cui Y."/>
            <person name="Wang N."/>
            <person name="Chen C."/>
            <person name="Wu H."/>
            <person name="Zhao Y."/>
            <person name="Zhang J."/>
            <person name="Li Y."/>
            <person name="Zhou W."/>
            <person name="Zhang B."/>
            <person name="Hu W."/>
            <person name="Eijk M."/>
            <person name="Tang J."/>
            <person name="Witsenboer H."/>
            <person name="Zhao S."/>
            <person name="Li Z."/>
            <person name="Zhang A."/>
            <person name="Wang D."/>
            <person name="Liang C."/>
        </authorList>
    </citation>
    <scope>NUCLEOTIDE SEQUENCE [LARGE SCALE GENOMIC DNA]</scope>
    <source>
        <strain evidence="1">cv. G1812</strain>
    </source>
</reference>
<dbReference type="EnsemblPlants" id="TuG1812G0300002496.01.T01">
    <property type="protein sequence ID" value="TuG1812G0300002496.01.T01"/>
    <property type="gene ID" value="TuG1812G0300002496.01"/>
</dbReference>
<proteinExistence type="predicted"/>
<dbReference type="AlphaFoldDB" id="A0A8R7PSV1"/>
<organism evidence="1 2">
    <name type="scientific">Triticum urartu</name>
    <name type="common">Red wild einkorn</name>
    <name type="synonym">Crithodium urartu</name>
    <dbReference type="NCBI Taxonomy" id="4572"/>
    <lineage>
        <taxon>Eukaryota</taxon>
        <taxon>Viridiplantae</taxon>
        <taxon>Streptophyta</taxon>
        <taxon>Embryophyta</taxon>
        <taxon>Tracheophyta</taxon>
        <taxon>Spermatophyta</taxon>
        <taxon>Magnoliopsida</taxon>
        <taxon>Liliopsida</taxon>
        <taxon>Poales</taxon>
        <taxon>Poaceae</taxon>
        <taxon>BOP clade</taxon>
        <taxon>Pooideae</taxon>
        <taxon>Triticodae</taxon>
        <taxon>Triticeae</taxon>
        <taxon>Triticinae</taxon>
        <taxon>Triticum</taxon>
    </lineage>
</organism>
<dbReference type="Proteomes" id="UP000015106">
    <property type="component" value="Chromosome 3"/>
</dbReference>
<keyword evidence="2" id="KW-1185">Reference proteome</keyword>
<dbReference type="Gramene" id="TuG1812G0300002496.01.T01">
    <property type="protein sequence ID" value="TuG1812G0300002496.01.T01"/>
    <property type="gene ID" value="TuG1812G0300002496.01"/>
</dbReference>
<name>A0A8R7PSV1_TRIUA</name>
<reference evidence="1" key="3">
    <citation type="submission" date="2022-06" db="UniProtKB">
        <authorList>
            <consortium name="EnsemblPlants"/>
        </authorList>
    </citation>
    <scope>IDENTIFICATION</scope>
</reference>
<protein>
    <submittedName>
        <fullName evidence="1">Uncharacterized protein</fullName>
    </submittedName>
</protein>
<accession>A0A8R7PSV1</accession>
<evidence type="ECO:0000313" key="1">
    <source>
        <dbReference type="EnsemblPlants" id="TuG1812G0300002496.01.T01"/>
    </source>
</evidence>
<sequence length="67" mass="7851">CPWIYVNYLPASATTSCQSMMPSVWRRNGSEAQHPVQWVVSKHLRAYLTWSSLWTMMFQHCHAYTGM</sequence>
<evidence type="ECO:0000313" key="2">
    <source>
        <dbReference type="Proteomes" id="UP000015106"/>
    </source>
</evidence>
<reference evidence="2" key="1">
    <citation type="journal article" date="2013" name="Nature">
        <title>Draft genome of the wheat A-genome progenitor Triticum urartu.</title>
        <authorList>
            <person name="Ling H.Q."/>
            <person name="Zhao S."/>
            <person name="Liu D."/>
            <person name="Wang J."/>
            <person name="Sun H."/>
            <person name="Zhang C."/>
            <person name="Fan H."/>
            <person name="Li D."/>
            <person name="Dong L."/>
            <person name="Tao Y."/>
            <person name="Gao C."/>
            <person name="Wu H."/>
            <person name="Li Y."/>
            <person name="Cui Y."/>
            <person name="Guo X."/>
            <person name="Zheng S."/>
            <person name="Wang B."/>
            <person name="Yu K."/>
            <person name="Liang Q."/>
            <person name="Yang W."/>
            <person name="Lou X."/>
            <person name="Chen J."/>
            <person name="Feng M."/>
            <person name="Jian J."/>
            <person name="Zhang X."/>
            <person name="Luo G."/>
            <person name="Jiang Y."/>
            <person name="Liu J."/>
            <person name="Wang Z."/>
            <person name="Sha Y."/>
            <person name="Zhang B."/>
            <person name="Wu H."/>
            <person name="Tang D."/>
            <person name="Shen Q."/>
            <person name="Xue P."/>
            <person name="Zou S."/>
            <person name="Wang X."/>
            <person name="Liu X."/>
            <person name="Wang F."/>
            <person name="Yang Y."/>
            <person name="An X."/>
            <person name="Dong Z."/>
            <person name="Zhang K."/>
            <person name="Zhang X."/>
            <person name="Luo M.C."/>
            <person name="Dvorak J."/>
            <person name="Tong Y."/>
            <person name="Wang J."/>
            <person name="Yang H."/>
            <person name="Li Z."/>
            <person name="Wang D."/>
            <person name="Zhang A."/>
            <person name="Wang J."/>
        </authorList>
    </citation>
    <scope>NUCLEOTIDE SEQUENCE</scope>
    <source>
        <strain evidence="2">cv. G1812</strain>
    </source>
</reference>